<organism evidence="1 2">
    <name type="scientific">Neurospora intermedia</name>
    <dbReference type="NCBI Taxonomy" id="5142"/>
    <lineage>
        <taxon>Eukaryota</taxon>
        <taxon>Fungi</taxon>
        <taxon>Dikarya</taxon>
        <taxon>Ascomycota</taxon>
        <taxon>Pezizomycotina</taxon>
        <taxon>Sordariomycetes</taxon>
        <taxon>Sordariomycetidae</taxon>
        <taxon>Sordariales</taxon>
        <taxon>Sordariaceae</taxon>
        <taxon>Neurospora</taxon>
    </lineage>
</organism>
<proteinExistence type="predicted"/>
<comment type="caution">
    <text evidence="1">The sequence shown here is derived from an EMBL/GenBank/DDBJ whole genome shotgun (WGS) entry which is preliminary data.</text>
</comment>
<dbReference type="Proteomes" id="UP001451303">
    <property type="component" value="Unassembled WGS sequence"/>
</dbReference>
<gene>
    <name evidence="1" type="ORF">QR685DRAFT_543365</name>
</gene>
<accession>A0ABR3DHT7</accession>
<dbReference type="EMBL" id="JAVLET010000003">
    <property type="protein sequence ID" value="KAL0472144.1"/>
    <property type="molecule type" value="Genomic_DNA"/>
</dbReference>
<keyword evidence="2" id="KW-1185">Reference proteome</keyword>
<evidence type="ECO:0000313" key="1">
    <source>
        <dbReference type="EMBL" id="KAL0472144.1"/>
    </source>
</evidence>
<reference evidence="1 2" key="1">
    <citation type="submission" date="2023-09" db="EMBL/GenBank/DDBJ databases">
        <title>Multi-omics analysis of a traditional fermented food reveals byproduct-associated fungal strains for waste-to-food upcycling.</title>
        <authorList>
            <consortium name="Lawrence Berkeley National Laboratory"/>
            <person name="Rekdal V.M."/>
            <person name="Villalobos-Escobedo J.M."/>
            <person name="Rodriguez-Valeron N."/>
            <person name="Garcia M.O."/>
            <person name="Vasquez D.P."/>
            <person name="Damayanti I."/>
            <person name="Sorensen P.M."/>
            <person name="Baidoo E.E."/>
            <person name="De Carvalho A.C."/>
            <person name="Riley R."/>
            <person name="Lipzen A."/>
            <person name="He G."/>
            <person name="Yan M."/>
            <person name="Haridas S."/>
            <person name="Daum C."/>
            <person name="Yoshinaga Y."/>
            <person name="Ng V."/>
            <person name="Grigoriev I.V."/>
            <person name="Munk R."/>
            <person name="Nuraida L."/>
            <person name="Wijaya C.H."/>
            <person name="Morales P.-C."/>
            <person name="Keasling J.D."/>
        </authorList>
    </citation>
    <scope>NUCLEOTIDE SEQUENCE [LARGE SCALE GENOMIC DNA]</scope>
    <source>
        <strain evidence="1 2">FGSC 2613</strain>
    </source>
</reference>
<name>A0ABR3DHT7_NEUIN</name>
<protein>
    <submittedName>
        <fullName evidence="1">Uncharacterized protein</fullName>
    </submittedName>
</protein>
<evidence type="ECO:0000313" key="2">
    <source>
        <dbReference type="Proteomes" id="UP001451303"/>
    </source>
</evidence>
<sequence length="172" mass="19047">MSRPFDAHSRLGGLRVGLERHRIVLDSVWGENNFGGLWTSVVMVEIAEGGQSKGKYQIDCNDGHMDIGDKLDDDLKDIKQTRCQARGTQLAAAHAYFGWRICADAHLVDVDPVGGNFGSEPTGYHVDARDGVKEDRVGKRLVALGVLVYGEGISLYERERSEVDLQICIWEC</sequence>